<dbReference type="RefSeq" id="WP_166655426.1">
    <property type="nucleotide sequence ID" value="NZ_SNYN01000005.1"/>
</dbReference>
<sequence length="52" mass="5385">MSWTLRARSGRVLRLPRELLDQAGKTDGQARSEPSPQGGSGASDTPDGACSG</sequence>
<evidence type="ECO:0000256" key="1">
    <source>
        <dbReference type="SAM" id="MobiDB-lite"/>
    </source>
</evidence>
<evidence type="ECO:0000313" key="3">
    <source>
        <dbReference type="Proteomes" id="UP000295281"/>
    </source>
</evidence>
<comment type="caution">
    <text evidence="2">The sequence shown here is derived from an EMBL/GenBank/DDBJ whole genome shotgun (WGS) entry which is preliminary data.</text>
</comment>
<dbReference type="EMBL" id="SNYN01000005">
    <property type="protein sequence ID" value="TDQ53062.1"/>
    <property type="molecule type" value="Genomic_DNA"/>
</dbReference>
<accession>A0A4R6UZP3</accession>
<keyword evidence="3" id="KW-1185">Reference proteome</keyword>
<evidence type="ECO:0000313" key="2">
    <source>
        <dbReference type="EMBL" id="TDQ53062.1"/>
    </source>
</evidence>
<gene>
    <name evidence="2" type="ORF">EV190_105181</name>
</gene>
<protein>
    <submittedName>
        <fullName evidence="2">Uncharacterized protein</fullName>
    </submittedName>
</protein>
<feature type="region of interest" description="Disordered" evidence="1">
    <location>
        <begin position="16"/>
        <end position="52"/>
    </location>
</feature>
<dbReference type="Proteomes" id="UP000295281">
    <property type="component" value="Unassembled WGS sequence"/>
</dbReference>
<proteinExistence type="predicted"/>
<reference evidence="2 3" key="1">
    <citation type="submission" date="2019-03" db="EMBL/GenBank/DDBJ databases">
        <title>Genomic Encyclopedia of Type Strains, Phase IV (KMG-IV): sequencing the most valuable type-strain genomes for metagenomic binning, comparative biology and taxonomic classification.</title>
        <authorList>
            <person name="Goeker M."/>
        </authorList>
    </citation>
    <scope>NUCLEOTIDE SEQUENCE [LARGE SCALE GENOMIC DNA]</scope>
    <source>
        <strain evidence="2 3">DSM 46770</strain>
    </source>
</reference>
<name>A0A4R6UZP3_9ACTN</name>
<organism evidence="2 3">
    <name type="scientific">Actinorugispora endophytica</name>
    <dbReference type="NCBI Taxonomy" id="1605990"/>
    <lineage>
        <taxon>Bacteria</taxon>
        <taxon>Bacillati</taxon>
        <taxon>Actinomycetota</taxon>
        <taxon>Actinomycetes</taxon>
        <taxon>Streptosporangiales</taxon>
        <taxon>Nocardiopsidaceae</taxon>
        <taxon>Actinorugispora</taxon>
    </lineage>
</organism>
<dbReference type="AlphaFoldDB" id="A0A4R6UZP3"/>